<comment type="caution">
    <text evidence="2">The sequence shown here is derived from an EMBL/GenBank/DDBJ whole genome shotgun (WGS) entry which is preliminary data.</text>
</comment>
<accession>A0A9W8B1D4</accession>
<dbReference type="EMBL" id="JANBQB010000802">
    <property type="protein sequence ID" value="KAJ1973540.1"/>
    <property type="molecule type" value="Genomic_DNA"/>
</dbReference>
<gene>
    <name evidence="2" type="ORF">H4R34_005041</name>
</gene>
<feature type="compositionally biased region" description="Acidic residues" evidence="1">
    <location>
        <begin position="377"/>
        <end position="387"/>
    </location>
</feature>
<protein>
    <submittedName>
        <fullName evidence="2">Uncharacterized protein</fullName>
    </submittedName>
</protein>
<feature type="region of interest" description="Disordered" evidence="1">
    <location>
        <begin position="151"/>
        <end position="220"/>
    </location>
</feature>
<sequence>MPQRPSRPSKRRKSAASPPIARDVASSDADATSWPFPDHSVQANANPAQSGTEVDVAELPSAKGSSTKHTPRAPANGLPIASAAPVVDDILVSTFLESAVSARAVGLPRTWADTVTTADPNSTAYLTLEPTSSAELSDEMDSLDFELFGGAVPEDDEPHRAPTAVPLAIKTVRYRPRGDTRSQSRSSTSNTQLHLPQGSPPSTKLLAVPDHPLATGTTTDVGTLTDIRPITKYPSNDRIQRSLQSELVSEEAMLKQVEQGILSRLLQLDIEEMLLKTMAGQQHIYATSPSSEVASTDVCPMSSEDRLTRMVEERLEANEVPRSPANESKALSRSSLVQHIATQLEGVDWKEDAHLLRQLESSSDLGFSSDDVASPSDDADADTDIDEDEARRALGLLLDIIEDK</sequence>
<proteinExistence type="predicted"/>
<feature type="region of interest" description="Disordered" evidence="1">
    <location>
        <begin position="314"/>
        <end position="334"/>
    </location>
</feature>
<feature type="region of interest" description="Disordered" evidence="1">
    <location>
        <begin position="1"/>
        <end position="80"/>
    </location>
</feature>
<feature type="region of interest" description="Disordered" evidence="1">
    <location>
        <begin position="364"/>
        <end position="387"/>
    </location>
</feature>
<dbReference type="AlphaFoldDB" id="A0A9W8B1D4"/>
<evidence type="ECO:0000313" key="2">
    <source>
        <dbReference type="EMBL" id="KAJ1973540.1"/>
    </source>
</evidence>
<feature type="compositionally biased region" description="Polar residues" evidence="1">
    <location>
        <begin position="41"/>
        <end position="52"/>
    </location>
</feature>
<dbReference type="OrthoDB" id="10376933at2759"/>
<name>A0A9W8B1D4_9FUNG</name>
<organism evidence="2 3">
    <name type="scientific">Dimargaris verticillata</name>
    <dbReference type="NCBI Taxonomy" id="2761393"/>
    <lineage>
        <taxon>Eukaryota</taxon>
        <taxon>Fungi</taxon>
        <taxon>Fungi incertae sedis</taxon>
        <taxon>Zoopagomycota</taxon>
        <taxon>Kickxellomycotina</taxon>
        <taxon>Dimargaritomycetes</taxon>
        <taxon>Dimargaritales</taxon>
        <taxon>Dimargaritaceae</taxon>
        <taxon>Dimargaris</taxon>
    </lineage>
</organism>
<evidence type="ECO:0000256" key="1">
    <source>
        <dbReference type="SAM" id="MobiDB-lite"/>
    </source>
</evidence>
<dbReference type="Proteomes" id="UP001151582">
    <property type="component" value="Unassembled WGS sequence"/>
</dbReference>
<feature type="compositionally biased region" description="Polar residues" evidence="1">
    <location>
        <begin position="325"/>
        <end position="334"/>
    </location>
</feature>
<feature type="compositionally biased region" description="Low complexity" evidence="1">
    <location>
        <begin position="183"/>
        <end position="192"/>
    </location>
</feature>
<evidence type="ECO:0000313" key="3">
    <source>
        <dbReference type="Proteomes" id="UP001151582"/>
    </source>
</evidence>
<keyword evidence="3" id="KW-1185">Reference proteome</keyword>
<reference evidence="2" key="1">
    <citation type="submission" date="2022-07" db="EMBL/GenBank/DDBJ databases">
        <title>Phylogenomic reconstructions and comparative analyses of Kickxellomycotina fungi.</title>
        <authorList>
            <person name="Reynolds N.K."/>
            <person name="Stajich J.E."/>
            <person name="Barry K."/>
            <person name="Grigoriev I.V."/>
            <person name="Crous P."/>
            <person name="Smith M.E."/>
        </authorList>
    </citation>
    <scope>NUCLEOTIDE SEQUENCE</scope>
    <source>
        <strain evidence="2">RSA 567</strain>
    </source>
</reference>